<dbReference type="Proteomes" id="UP001634007">
    <property type="component" value="Unassembled WGS sequence"/>
</dbReference>
<evidence type="ECO:0000313" key="2">
    <source>
        <dbReference type="EMBL" id="KAL3751279.1"/>
    </source>
</evidence>
<feature type="compositionally biased region" description="Gly residues" evidence="1">
    <location>
        <begin position="1"/>
        <end position="23"/>
    </location>
</feature>
<feature type="region of interest" description="Disordered" evidence="1">
    <location>
        <begin position="1"/>
        <end position="61"/>
    </location>
</feature>
<dbReference type="AlphaFoldDB" id="A0ABD3LHJ8"/>
<evidence type="ECO:0000256" key="1">
    <source>
        <dbReference type="SAM" id="MobiDB-lite"/>
    </source>
</evidence>
<comment type="caution">
    <text evidence="2">The sequence shown here is derived from an EMBL/GenBank/DDBJ whole genome shotgun (WGS) entry which is preliminary data.</text>
</comment>
<protein>
    <submittedName>
        <fullName evidence="2">Uncharacterized protein</fullName>
    </submittedName>
</protein>
<evidence type="ECO:0000313" key="3">
    <source>
        <dbReference type="Proteomes" id="UP001634007"/>
    </source>
</evidence>
<reference evidence="2 3" key="1">
    <citation type="submission" date="2024-11" db="EMBL/GenBank/DDBJ databases">
        <title>Chromosome-level genome assembly of Eucalyptus globulus Labill. provides insights into its genome evolution.</title>
        <authorList>
            <person name="Li X."/>
        </authorList>
    </citation>
    <scope>NUCLEOTIDE SEQUENCE [LARGE SCALE GENOMIC DNA]</scope>
    <source>
        <strain evidence="2">CL2024</strain>
        <tissue evidence="2">Fresh tender leaves</tissue>
    </source>
</reference>
<sequence length="61" mass="5954">MDGQVGGGAKGGGGAAKGGGGVGETMVAPGSGGSVHIQSESFERDPQGYFAGRRESSKEKK</sequence>
<proteinExistence type="predicted"/>
<name>A0ABD3LHJ8_EUCGL</name>
<dbReference type="EMBL" id="JBJKBG010000002">
    <property type="protein sequence ID" value="KAL3751279.1"/>
    <property type="molecule type" value="Genomic_DNA"/>
</dbReference>
<accession>A0ABD3LHJ8</accession>
<organism evidence="2 3">
    <name type="scientific">Eucalyptus globulus</name>
    <name type="common">Tasmanian blue gum</name>
    <dbReference type="NCBI Taxonomy" id="34317"/>
    <lineage>
        <taxon>Eukaryota</taxon>
        <taxon>Viridiplantae</taxon>
        <taxon>Streptophyta</taxon>
        <taxon>Embryophyta</taxon>
        <taxon>Tracheophyta</taxon>
        <taxon>Spermatophyta</taxon>
        <taxon>Magnoliopsida</taxon>
        <taxon>eudicotyledons</taxon>
        <taxon>Gunneridae</taxon>
        <taxon>Pentapetalae</taxon>
        <taxon>rosids</taxon>
        <taxon>malvids</taxon>
        <taxon>Myrtales</taxon>
        <taxon>Myrtaceae</taxon>
        <taxon>Myrtoideae</taxon>
        <taxon>Eucalypteae</taxon>
        <taxon>Eucalyptus</taxon>
    </lineage>
</organism>
<keyword evidence="3" id="KW-1185">Reference proteome</keyword>
<feature type="compositionally biased region" description="Basic and acidic residues" evidence="1">
    <location>
        <begin position="41"/>
        <end position="61"/>
    </location>
</feature>
<gene>
    <name evidence="2" type="ORF">ACJRO7_012147</name>
</gene>